<evidence type="ECO:0000256" key="1">
    <source>
        <dbReference type="ARBA" id="ARBA00022441"/>
    </source>
</evidence>
<comment type="caution">
    <text evidence="4">The sequence shown here is derived from an EMBL/GenBank/DDBJ whole genome shotgun (WGS) entry which is preliminary data.</text>
</comment>
<reference evidence="4 5" key="1">
    <citation type="journal article" date="2013" name="Curr. Biol.">
        <title>The Genome of the Foraminiferan Reticulomyxa filosa.</title>
        <authorList>
            <person name="Glockner G."/>
            <person name="Hulsmann N."/>
            <person name="Schleicher M."/>
            <person name="Noegel A.A."/>
            <person name="Eichinger L."/>
            <person name="Gallinger C."/>
            <person name="Pawlowski J."/>
            <person name="Sierra R."/>
            <person name="Euteneuer U."/>
            <person name="Pillet L."/>
            <person name="Moustafa A."/>
            <person name="Platzer M."/>
            <person name="Groth M."/>
            <person name="Szafranski K."/>
            <person name="Schliwa M."/>
        </authorList>
    </citation>
    <scope>NUCLEOTIDE SEQUENCE [LARGE SCALE GENOMIC DNA]</scope>
</reference>
<dbReference type="InterPro" id="IPR015915">
    <property type="entry name" value="Kelch-typ_b-propeller"/>
</dbReference>
<keyword evidence="3" id="KW-0812">Transmembrane</keyword>
<dbReference type="PANTHER" id="PTHR46093">
    <property type="entry name" value="ACYL-COA-BINDING DOMAIN-CONTAINING PROTEIN 5"/>
    <property type="match status" value="1"/>
</dbReference>
<dbReference type="SUPFAM" id="SSF117281">
    <property type="entry name" value="Kelch motif"/>
    <property type="match status" value="1"/>
</dbReference>
<keyword evidence="3" id="KW-0472">Membrane</keyword>
<keyword evidence="2" id="KW-0677">Repeat</keyword>
<name>X6LSV9_RETFI</name>
<dbReference type="Pfam" id="PF24681">
    <property type="entry name" value="Kelch_KLHDC2_KLHL20_DRC7"/>
    <property type="match status" value="1"/>
</dbReference>
<evidence type="ECO:0000256" key="3">
    <source>
        <dbReference type="SAM" id="Phobius"/>
    </source>
</evidence>
<feature type="transmembrane region" description="Helical" evidence="3">
    <location>
        <begin position="135"/>
        <end position="155"/>
    </location>
</feature>
<sequence length="665" mass="77328">MVKIKKCNDCLHLKKDRRKINIIWKEKIIALGEMEPRLPRFRTKPHFDKYYLSILILSSFQPPRKQQAKRKTQITNARESANDKSESGEVLRIVNLYGLLNALDNLEDKTVDVAPCFDNLQFLYKFLSASGWCSYFRYRILYTLFFFTQLFFLIVTKKKQKEKRKETRDSGELDRVWKILQRFNWKVLEWCHYLNENTEYLQQHAFMHQMQHINAFEMQMQKIQEQILHELDLHLQPSVCHFSVARQFGTSVFDPQRQMFIVFGGFGASQLLQINHALGYIPLTQTEEVHAQNMHKPVSDYSNKKYWDKGKAQKSLSRNRLNDTLWIDSTFVCLPQQSTPSVYDTLVEDKRSHSTFIKPRMHHTSALFGDVMFVFGGRGNPNQPMNDAWCLDLKTKQWYNVTPSNDTMLYSQWPSCRYRHGMCIITANISMDTDHVDSISNQIVIFGGIGGAGVLLNDCYLLEFIQPKQTIDPTTVCHDCINSITHSSVQVLRSECISDHFTGRIPSARCSFAMDYVPSMHAILLFGGLETLDCGQIPTFDHNIYVLDVRRRKWNTLPTNGGLMVKYDDINSFTITYNDSVWLFNVNTRTWSAYKWSNEVMRDYMLIGHSIHVFTTESNDNDSHYDIPNKHHTILRLVVTSGGITVLFYGQVHVPVFTCSITLPE</sequence>
<keyword evidence="1" id="KW-0880">Kelch repeat</keyword>
<evidence type="ECO:0000313" key="4">
    <source>
        <dbReference type="EMBL" id="ETO04734.1"/>
    </source>
</evidence>
<evidence type="ECO:0000256" key="2">
    <source>
        <dbReference type="ARBA" id="ARBA00022737"/>
    </source>
</evidence>
<dbReference type="AlphaFoldDB" id="X6LSV9"/>
<evidence type="ECO:0008006" key="6">
    <source>
        <dbReference type="Google" id="ProtNLM"/>
    </source>
</evidence>
<accession>X6LSV9</accession>
<keyword evidence="5" id="KW-1185">Reference proteome</keyword>
<dbReference type="EMBL" id="ASPP01028993">
    <property type="protein sequence ID" value="ETO04734.1"/>
    <property type="molecule type" value="Genomic_DNA"/>
</dbReference>
<dbReference type="PANTHER" id="PTHR46093:SF16">
    <property type="entry name" value="MULTIPLE EGF-LIKE-DOMAINS 8"/>
    <property type="match status" value="1"/>
</dbReference>
<dbReference type="OrthoDB" id="10251809at2759"/>
<protein>
    <recommendedName>
        <fullName evidence="6">Kelch motif family protein</fullName>
    </recommendedName>
</protein>
<proteinExistence type="predicted"/>
<gene>
    <name evidence="4" type="ORF">RFI_32659</name>
</gene>
<organism evidence="4 5">
    <name type="scientific">Reticulomyxa filosa</name>
    <dbReference type="NCBI Taxonomy" id="46433"/>
    <lineage>
        <taxon>Eukaryota</taxon>
        <taxon>Sar</taxon>
        <taxon>Rhizaria</taxon>
        <taxon>Retaria</taxon>
        <taxon>Foraminifera</taxon>
        <taxon>Monothalamids</taxon>
        <taxon>Reticulomyxidae</taxon>
        <taxon>Reticulomyxa</taxon>
    </lineage>
</organism>
<evidence type="ECO:0000313" key="5">
    <source>
        <dbReference type="Proteomes" id="UP000023152"/>
    </source>
</evidence>
<dbReference type="Gene3D" id="2.120.10.80">
    <property type="entry name" value="Kelch-type beta propeller"/>
    <property type="match status" value="1"/>
</dbReference>
<keyword evidence="3" id="KW-1133">Transmembrane helix</keyword>
<dbReference type="Proteomes" id="UP000023152">
    <property type="component" value="Unassembled WGS sequence"/>
</dbReference>